<dbReference type="KEGG" id="glt:GlitD10_1207"/>
<dbReference type="AlphaFoldDB" id="A0A1J0AC84"/>
<reference evidence="1 2" key="1">
    <citation type="submission" date="2016-10" db="EMBL/GenBank/DDBJ databases">
        <title>Description of Gloeomargarita lithophora gen. nov., sp. nov., a thylakoid-bearing basal-branching cyanobacterium with intracellular carbonates, and proposal for Gloeomargaritales ord. nov.</title>
        <authorList>
            <person name="Moreira D."/>
            <person name="Tavera R."/>
            <person name="Benzerara K."/>
            <person name="Skouri-Panet F."/>
            <person name="Couradeau E."/>
            <person name="Gerard E."/>
            <person name="Loussert C."/>
            <person name="Novelo E."/>
            <person name="Zivanovic Y."/>
            <person name="Lopez-Garcia P."/>
        </authorList>
    </citation>
    <scope>NUCLEOTIDE SEQUENCE [LARGE SCALE GENOMIC DNA]</scope>
    <source>
        <strain evidence="1 2">D10</strain>
    </source>
</reference>
<sequence length="104" mass="11573">MSFVFLDEYRWQKILSFLQTEDRVNIGKEAGCKQFIEAVLWMALVLLGVISQKHMANGQQFIKDFIGGVVLGCGNGCYAAWVPGEDIPPNTSSVLKTNPLLLPR</sequence>
<protein>
    <submittedName>
        <fullName evidence="1">ISSoc13, transposase orfA</fullName>
    </submittedName>
</protein>
<dbReference type="EMBL" id="CP017675">
    <property type="protein sequence ID" value="APB33527.1"/>
    <property type="molecule type" value="Genomic_DNA"/>
</dbReference>
<organism evidence="1 2">
    <name type="scientific">Gloeomargarita lithophora Alchichica-D10</name>
    <dbReference type="NCBI Taxonomy" id="1188229"/>
    <lineage>
        <taxon>Bacteria</taxon>
        <taxon>Bacillati</taxon>
        <taxon>Cyanobacteriota</taxon>
        <taxon>Cyanophyceae</taxon>
        <taxon>Gloeomargaritales</taxon>
        <taxon>Gloeomargaritaceae</taxon>
        <taxon>Gloeomargarita</taxon>
    </lineage>
</organism>
<evidence type="ECO:0000313" key="1">
    <source>
        <dbReference type="EMBL" id="APB33527.1"/>
    </source>
</evidence>
<proteinExistence type="predicted"/>
<evidence type="ECO:0000313" key="2">
    <source>
        <dbReference type="Proteomes" id="UP000180235"/>
    </source>
</evidence>
<dbReference type="STRING" id="1188229.GlitD10_1207"/>
<dbReference type="Proteomes" id="UP000180235">
    <property type="component" value="Chromosome"/>
</dbReference>
<name>A0A1J0AC84_9CYAN</name>
<keyword evidence="2" id="KW-1185">Reference proteome</keyword>
<gene>
    <name evidence="1" type="ORF">GlitD10_1207</name>
</gene>
<accession>A0A1J0AC84</accession>